<evidence type="ECO:0000259" key="1">
    <source>
        <dbReference type="PROSITE" id="PS50943"/>
    </source>
</evidence>
<dbReference type="Gene3D" id="1.10.260.40">
    <property type="entry name" value="lambda repressor-like DNA-binding domains"/>
    <property type="match status" value="1"/>
</dbReference>
<dbReference type="InterPro" id="IPR043917">
    <property type="entry name" value="DUF5753"/>
</dbReference>
<dbReference type="CDD" id="cd00093">
    <property type="entry name" value="HTH_XRE"/>
    <property type="match status" value="1"/>
</dbReference>
<dbReference type="SUPFAM" id="SSF47413">
    <property type="entry name" value="lambda repressor-like DNA-binding domains"/>
    <property type="match status" value="1"/>
</dbReference>
<dbReference type="InterPro" id="IPR001387">
    <property type="entry name" value="Cro/C1-type_HTH"/>
</dbReference>
<dbReference type="InterPro" id="IPR010982">
    <property type="entry name" value="Lambda_DNA-bd_dom_sf"/>
</dbReference>
<comment type="caution">
    <text evidence="2">The sequence shown here is derived from an EMBL/GenBank/DDBJ whole genome shotgun (WGS) entry which is preliminary data.</text>
</comment>
<feature type="domain" description="HTH cro/C1-type" evidence="1">
    <location>
        <begin position="22"/>
        <end position="55"/>
    </location>
</feature>
<dbReference type="EMBL" id="JAXCEI010000006">
    <property type="protein sequence ID" value="MFA1540466.1"/>
    <property type="molecule type" value="Genomic_DNA"/>
</dbReference>
<dbReference type="Proteomes" id="UP001569963">
    <property type="component" value="Unassembled WGS sequence"/>
</dbReference>
<dbReference type="Pfam" id="PF19054">
    <property type="entry name" value="DUF5753"/>
    <property type="match status" value="1"/>
</dbReference>
<sequence length="271" mass="30570">MPQRPKRLTPSRGPLDLFGSEVRRYRELAGLSLAQFADKIPFAASTIGEIERGEAACDRVFAEQCDRVLDTREALTHLHDGLFDGRTAVFPEHFAAWPDYELQAEVMRSYEPLVIDGLLQTPSYAEVLLYGDRQAVQARIERQSVLVRDEPPPPRLIYLLPERVLRSRVGTTEVMYEQLHRLADAVSPRLSVQVIPDGPPHPGNLGAFRIATLPEKTRIAYTASEPHGKILDGRFDIERLHERFADIATYALPAELSAVLIREIAEDVWKP</sequence>
<protein>
    <submittedName>
        <fullName evidence="2">Helix-turn-helix transcriptional regulator</fullName>
    </submittedName>
</protein>
<dbReference type="PROSITE" id="PS50943">
    <property type="entry name" value="HTH_CROC1"/>
    <property type="match status" value="1"/>
</dbReference>
<evidence type="ECO:0000313" key="3">
    <source>
        <dbReference type="Proteomes" id="UP001569963"/>
    </source>
</evidence>
<accession>A0ABV4QCS0</accession>
<name>A0ABV4QCS0_9ACTN</name>
<organism evidence="2 3">
    <name type="scientific">Actinomadura monticuli</name>
    <dbReference type="NCBI Taxonomy" id="3097367"/>
    <lineage>
        <taxon>Bacteria</taxon>
        <taxon>Bacillati</taxon>
        <taxon>Actinomycetota</taxon>
        <taxon>Actinomycetes</taxon>
        <taxon>Streptosporangiales</taxon>
        <taxon>Thermomonosporaceae</taxon>
        <taxon>Actinomadura</taxon>
    </lineage>
</organism>
<dbReference type="Pfam" id="PF13560">
    <property type="entry name" value="HTH_31"/>
    <property type="match status" value="1"/>
</dbReference>
<keyword evidence="3" id="KW-1185">Reference proteome</keyword>
<gene>
    <name evidence="2" type="ORF">SM611_16185</name>
</gene>
<proteinExistence type="predicted"/>
<dbReference type="RefSeq" id="WP_371950368.1">
    <property type="nucleotide sequence ID" value="NZ_JAXCEI010000006.1"/>
</dbReference>
<reference evidence="2 3" key="1">
    <citation type="submission" date="2023-11" db="EMBL/GenBank/DDBJ databases">
        <title>Actinomadura monticuli sp. nov., isolated from volcanic ash.</title>
        <authorList>
            <person name="Lee S.D."/>
            <person name="Yang H."/>
            <person name="Kim I.S."/>
        </authorList>
    </citation>
    <scope>NUCLEOTIDE SEQUENCE [LARGE SCALE GENOMIC DNA]</scope>
    <source>
        <strain evidence="2 3">DLS-62</strain>
    </source>
</reference>
<dbReference type="SMART" id="SM00530">
    <property type="entry name" value="HTH_XRE"/>
    <property type="match status" value="1"/>
</dbReference>
<evidence type="ECO:0000313" key="2">
    <source>
        <dbReference type="EMBL" id="MFA1540466.1"/>
    </source>
</evidence>